<comment type="caution">
    <text evidence="1">The sequence shown here is derived from an EMBL/GenBank/DDBJ whole genome shotgun (WGS) entry which is preliminary data.</text>
</comment>
<proteinExistence type="predicted"/>
<name>A0ABS6P4B7_9PSED</name>
<keyword evidence="2" id="KW-1185">Reference proteome</keyword>
<dbReference type="RefSeq" id="WP_169374465.1">
    <property type="nucleotide sequence ID" value="NZ_JAHSTY010000002.1"/>
</dbReference>
<sequence>MSDLYDFEVSLAASSEAEPAQVVVFFTGPDAITDIQVTDALQKRLPGYILPDHLIFLIPQCFEEQIQKQCQDKASPLSSALQRRNANSSLSYGFAYHDGHGSITKYQNISGAPKNISKLLQNGTAKIVKAGMEKLVKCTSVLTKAPAGFLFSKPSSRSANYFIRAENLLSETLHAHFLAFASLKMLKQAATSTLGEPDTIYLDTMAFLPIALSMQLYQARFGKPTIQTIRSFHSHEGLKDGRLPGANAALCLISASSTCGLADQWIRVNSAPPSRVATVLSFSKKSESCTIVHTLERPQDFEMLAESETSEARQTIRIHGERFIAEHTETRLLNISMDHLPDDLQVKFDSFIGKGLFRCVTPIQGGERRRTVHVDKEKLVETDGFKTWFKKCLDQESPASTKLIIHDKDSASEKLATEALEYLTERGLTCTKISEEDFNQDEELHGSVIVVAAAAERGTILQRISRRLRSAQKSGTRLYIVGALFGRTYELMKDLSSNLTQPPKGERRYVFKAFMEIPAGSAVCSNHWAKEKDIINKLVAFGDENLLLIKHRADQLAAEEASGLSSQAFWPSSFTNEEMKLTDGFAFVNGKEDVKKASTVDIFLTILWILQNAREGAKIKDAKRLESGELQQVLLSPDVFSRYDDGIIQSAFLRAALPTELDYSAHEIYSAAMADIILRVAKGYSYERGEAAMEFIIALAIEKIRLHKEVDKKLRATLKATLRTKIADLSLLLDGDPSPF</sequence>
<organism evidence="1 2">
    <name type="scientific">Pseudomonas azadiae</name>
    <dbReference type="NCBI Taxonomy" id="2843612"/>
    <lineage>
        <taxon>Bacteria</taxon>
        <taxon>Pseudomonadati</taxon>
        <taxon>Pseudomonadota</taxon>
        <taxon>Gammaproteobacteria</taxon>
        <taxon>Pseudomonadales</taxon>
        <taxon>Pseudomonadaceae</taxon>
        <taxon>Pseudomonas</taxon>
    </lineage>
</organism>
<dbReference type="EMBL" id="JAHSTY010000002">
    <property type="protein sequence ID" value="MBV4455089.1"/>
    <property type="molecule type" value="Genomic_DNA"/>
</dbReference>
<gene>
    <name evidence="1" type="ORF">KVG91_21125</name>
</gene>
<dbReference type="Proteomes" id="UP001048976">
    <property type="component" value="Unassembled WGS sequence"/>
</dbReference>
<accession>A0ABS6P4B7</accession>
<evidence type="ECO:0000313" key="2">
    <source>
        <dbReference type="Proteomes" id="UP001048976"/>
    </source>
</evidence>
<reference evidence="1" key="1">
    <citation type="submission" date="2021-06" db="EMBL/GenBank/DDBJ databases">
        <title>Updating the genus Pseudomonas: Description of 43 new species and partition of the Pseudomonas putida group.</title>
        <authorList>
            <person name="Girard L."/>
            <person name="Lood C."/>
            <person name="Vandamme P."/>
            <person name="Rokni-Zadeh H."/>
            <person name="Van Noort V."/>
            <person name="Hofte M."/>
            <person name="Lavigne R."/>
            <person name="De Mot R."/>
        </authorList>
    </citation>
    <scope>NUCLEOTIDE SEQUENCE</scope>
    <source>
        <strain evidence="1">SWRI103</strain>
    </source>
</reference>
<protein>
    <submittedName>
        <fullName evidence="1">Uncharacterized protein</fullName>
    </submittedName>
</protein>
<evidence type="ECO:0000313" key="1">
    <source>
        <dbReference type="EMBL" id="MBV4455089.1"/>
    </source>
</evidence>